<keyword evidence="2" id="KW-0472">Membrane</keyword>
<dbReference type="PANTHER" id="PTHR33709">
    <property type="entry name" value="OSJNBA0035M09.9 PROTEIN"/>
    <property type="match status" value="1"/>
</dbReference>
<dbReference type="AlphaFoldDB" id="A0A4S4F1L9"/>
<feature type="compositionally biased region" description="Low complexity" evidence="1">
    <location>
        <begin position="19"/>
        <end position="50"/>
    </location>
</feature>
<evidence type="ECO:0000313" key="4">
    <source>
        <dbReference type="Proteomes" id="UP000306102"/>
    </source>
</evidence>
<name>A0A4S4F1L9_CAMSN</name>
<proteinExistence type="predicted"/>
<protein>
    <submittedName>
        <fullName evidence="3">Uncharacterized protein</fullName>
    </submittedName>
</protein>
<comment type="caution">
    <text evidence="3">The sequence shown here is derived from an EMBL/GenBank/DDBJ whole genome shotgun (WGS) entry which is preliminary data.</text>
</comment>
<feature type="region of interest" description="Disordered" evidence="1">
    <location>
        <begin position="1"/>
        <end position="57"/>
    </location>
</feature>
<keyword evidence="2" id="KW-1133">Transmembrane helix</keyword>
<feature type="compositionally biased region" description="Basic and acidic residues" evidence="1">
    <location>
        <begin position="1"/>
        <end position="10"/>
    </location>
</feature>
<keyword evidence="2" id="KW-0812">Transmembrane</keyword>
<sequence length="513" mass="56046">MFDITVDLHHPNPPPSKPSRPSSSSSQHNSGSIRSGPNSGPVGSKKSSGPMTPLQPTGLITSGPLGSSVGRRSGQLDAAGSVGKAVYGSAVTNLSEEVKVGFRVSKPVMWVVAVVAVMGLMVGAFLMVALKKAVILVAVAGILAPLVVVVMWNFVWKKRGFLGFLRKYPDAELRGAIDGQLSLVAVFLLNHLSRGYQDVYMCPQNCKSTEDGVGNLQVPHTISSHGDVDMQRLNYIVKDNIDGLKAQMNCVTEGRIRGGLKGPQSPLNCKIPSLVVMVHLANAKWPSKNHEAFCMSFKWTHGANHQPPANQGYVIVPLAGLSISILYFYDKTLKLLVFCAQGLPNWKYVTDFYISDFQSGLRALVKAGYGAKAAAFVKPTTIVDITKENRDLSPSFLRWLADRSLSSDDRVMRLKEGYIKEGSTVSVMGVVRRQDNVLMIVPSSEPVSTGYIYIAFRLNFLLQLAMSKYLKVESDEKTSCNARSLFMLFQDLQIPRRGSKEFPFSEQLGNVIM</sequence>
<feature type="transmembrane region" description="Helical" evidence="2">
    <location>
        <begin position="108"/>
        <end position="128"/>
    </location>
</feature>
<reference evidence="3 4" key="1">
    <citation type="journal article" date="2018" name="Proc. Natl. Acad. Sci. U.S.A.">
        <title>Draft genome sequence of Camellia sinensis var. sinensis provides insights into the evolution of the tea genome and tea quality.</title>
        <authorList>
            <person name="Wei C."/>
            <person name="Yang H."/>
            <person name="Wang S."/>
            <person name="Zhao J."/>
            <person name="Liu C."/>
            <person name="Gao L."/>
            <person name="Xia E."/>
            <person name="Lu Y."/>
            <person name="Tai Y."/>
            <person name="She G."/>
            <person name="Sun J."/>
            <person name="Cao H."/>
            <person name="Tong W."/>
            <person name="Gao Q."/>
            <person name="Li Y."/>
            <person name="Deng W."/>
            <person name="Jiang X."/>
            <person name="Wang W."/>
            <person name="Chen Q."/>
            <person name="Zhang S."/>
            <person name="Li H."/>
            <person name="Wu J."/>
            <person name="Wang P."/>
            <person name="Li P."/>
            <person name="Shi C."/>
            <person name="Zheng F."/>
            <person name="Jian J."/>
            <person name="Huang B."/>
            <person name="Shan D."/>
            <person name="Shi M."/>
            <person name="Fang C."/>
            <person name="Yue Y."/>
            <person name="Li F."/>
            <person name="Li D."/>
            <person name="Wei S."/>
            <person name="Han B."/>
            <person name="Jiang C."/>
            <person name="Yin Y."/>
            <person name="Xia T."/>
            <person name="Zhang Z."/>
            <person name="Bennetzen J.L."/>
            <person name="Zhao S."/>
            <person name="Wan X."/>
        </authorList>
    </citation>
    <scope>NUCLEOTIDE SEQUENCE [LARGE SCALE GENOMIC DNA]</scope>
    <source>
        <strain evidence="4">cv. Shuchazao</strain>
        <tissue evidence="3">Leaf</tissue>
    </source>
</reference>
<dbReference type="EMBL" id="SDRB02000340">
    <property type="protein sequence ID" value="THG23353.1"/>
    <property type="molecule type" value="Genomic_DNA"/>
</dbReference>
<dbReference type="Proteomes" id="UP000306102">
    <property type="component" value="Unassembled WGS sequence"/>
</dbReference>
<dbReference type="STRING" id="542762.A0A4S4F1L9"/>
<evidence type="ECO:0000256" key="1">
    <source>
        <dbReference type="SAM" id="MobiDB-lite"/>
    </source>
</evidence>
<organism evidence="3 4">
    <name type="scientific">Camellia sinensis var. sinensis</name>
    <name type="common">China tea</name>
    <dbReference type="NCBI Taxonomy" id="542762"/>
    <lineage>
        <taxon>Eukaryota</taxon>
        <taxon>Viridiplantae</taxon>
        <taxon>Streptophyta</taxon>
        <taxon>Embryophyta</taxon>
        <taxon>Tracheophyta</taxon>
        <taxon>Spermatophyta</taxon>
        <taxon>Magnoliopsida</taxon>
        <taxon>eudicotyledons</taxon>
        <taxon>Gunneridae</taxon>
        <taxon>Pentapetalae</taxon>
        <taxon>asterids</taxon>
        <taxon>Ericales</taxon>
        <taxon>Theaceae</taxon>
        <taxon>Camellia</taxon>
    </lineage>
</organism>
<accession>A0A4S4F1L9</accession>
<feature type="transmembrane region" description="Helical" evidence="2">
    <location>
        <begin position="312"/>
        <end position="329"/>
    </location>
</feature>
<dbReference type="InterPro" id="IPR040339">
    <property type="entry name" value="At1g16860-like"/>
</dbReference>
<keyword evidence="4" id="KW-1185">Reference proteome</keyword>
<gene>
    <name evidence="3" type="ORF">TEA_006445</name>
</gene>
<evidence type="ECO:0000256" key="2">
    <source>
        <dbReference type="SAM" id="Phobius"/>
    </source>
</evidence>
<dbReference type="PANTHER" id="PTHR33709:SF17">
    <property type="entry name" value="UBIQUITIN-SPECIFIC PROTEASE FAMILY C19-RELATED PROTEIN"/>
    <property type="match status" value="1"/>
</dbReference>
<evidence type="ECO:0000313" key="3">
    <source>
        <dbReference type="EMBL" id="THG23353.1"/>
    </source>
</evidence>
<feature type="transmembrane region" description="Helical" evidence="2">
    <location>
        <begin position="134"/>
        <end position="156"/>
    </location>
</feature>